<accession>A0A8J5GUX4</accession>
<evidence type="ECO:0000313" key="3">
    <source>
        <dbReference type="Proteomes" id="UP000734854"/>
    </source>
</evidence>
<name>A0A8J5GUX4_ZINOF</name>
<reference evidence="2 3" key="1">
    <citation type="submission" date="2020-08" db="EMBL/GenBank/DDBJ databases">
        <title>Plant Genome Project.</title>
        <authorList>
            <person name="Zhang R.-G."/>
        </authorList>
    </citation>
    <scope>NUCLEOTIDE SEQUENCE [LARGE SCALE GENOMIC DNA]</scope>
    <source>
        <tissue evidence="2">Rhizome</tissue>
    </source>
</reference>
<dbReference type="EMBL" id="JACMSC010000008">
    <property type="protein sequence ID" value="KAG6510346.1"/>
    <property type="molecule type" value="Genomic_DNA"/>
</dbReference>
<dbReference type="AlphaFoldDB" id="A0A8J5GUX4"/>
<keyword evidence="1" id="KW-0812">Transmembrane</keyword>
<evidence type="ECO:0000256" key="1">
    <source>
        <dbReference type="SAM" id="Phobius"/>
    </source>
</evidence>
<dbReference type="Proteomes" id="UP000734854">
    <property type="component" value="Unassembled WGS sequence"/>
</dbReference>
<proteinExistence type="predicted"/>
<keyword evidence="3" id="KW-1185">Reference proteome</keyword>
<keyword evidence="1" id="KW-1133">Transmembrane helix</keyword>
<organism evidence="2 3">
    <name type="scientific">Zingiber officinale</name>
    <name type="common">Ginger</name>
    <name type="synonym">Amomum zingiber</name>
    <dbReference type="NCBI Taxonomy" id="94328"/>
    <lineage>
        <taxon>Eukaryota</taxon>
        <taxon>Viridiplantae</taxon>
        <taxon>Streptophyta</taxon>
        <taxon>Embryophyta</taxon>
        <taxon>Tracheophyta</taxon>
        <taxon>Spermatophyta</taxon>
        <taxon>Magnoliopsida</taxon>
        <taxon>Liliopsida</taxon>
        <taxon>Zingiberales</taxon>
        <taxon>Zingiberaceae</taxon>
        <taxon>Zingiber</taxon>
    </lineage>
</organism>
<keyword evidence="1" id="KW-0472">Membrane</keyword>
<feature type="transmembrane region" description="Helical" evidence="1">
    <location>
        <begin position="217"/>
        <end position="235"/>
    </location>
</feature>
<gene>
    <name evidence="2" type="ORF">ZIOFF_028356</name>
</gene>
<dbReference type="OrthoDB" id="753811at2759"/>
<sequence>MAYCCLPSTMHSLPNLSIARPCSQTPTVFLPCSPKTNIHNSKTKLSRPFVPNASSNMPSWDSGGIDIRNIERAIKLHSAISNKSFKELFQLVTDEWHYYCGSLSLEPREVCKKVIQMLFAFIVAHKVIIFIQPTEDYGVNVGIKWATTFDKDKLPLGLNCTISTSHLCQGSVYLRDGMGIIGSFIQMPFGQKLEGILLPIIDKLVPKGVLQEKTRVTLVYSLLSLSVMLVSTILFKNITF</sequence>
<protein>
    <submittedName>
        <fullName evidence="2">Uncharacterized protein</fullName>
    </submittedName>
</protein>
<evidence type="ECO:0000313" key="2">
    <source>
        <dbReference type="EMBL" id="KAG6510346.1"/>
    </source>
</evidence>
<comment type="caution">
    <text evidence="2">The sequence shown here is derived from an EMBL/GenBank/DDBJ whole genome shotgun (WGS) entry which is preliminary data.</text>
</comment>